<evidence type="ECO:0008006" key="3">
    <source>
        <dbReference type="Google" id="ProtNLM"/>
    </source>
</evidence>
<name>A0A7W7GBA3_9ACTN</name>
<dbReference type="RefSeq" id="WP_184882456.1">
    <property type="nucleotide sequence ID" value="NZ_BOOV01000033.1"/>
</dbReference>
<sequence length="161" mass="16820">MPATPLAAVTRYWSVAVNKWYFVPAISNKSAPTRLELNAGTDLTGEVADSSGWTTTGDTIEAPDGNSVFIAQVAGPVKADDSSLTIYADPTGNDARTLLPRGTTGFVVRLGGGDTAGRKMDVFPIRVKTVGKQYGGTATEPAKLEISFAITSTPAEDVTIP</sequence>
<dbReference type="Proteomes" id="UP000542210">
    <property type="component" value="Unassembled WGS sequence"/>
</dbReference>
<comment type="caution">
    <text evidence="1">The sequence shown here is derived from an EMBL/GenBank/DDBJ whole genome shotgun (WGS) entry which is preliminary data.</text>
</comment>
<gene>
    <name evidence="1" type="ORF">BJ982_004124</name>
</gene>
<dbReference type="AlphaFoldDB" id="A0A7W7GBA3"/>
<accession>A0A7W7GBA3</accession>
<evidence type="ECO:0000313" key="1">
    <source>
        <dbReference type="EMBL" id="MBB4702580.1"/>
    </source>
</evidence>
<evidence type="ECO:0000313" key="2">
    <source>
        <dbReference type="Proteomes" id="UP000542210"/>
    </source>
</evidence>
<protein>
    <recommendedName>
        <fullName evidence="3">Phage tail protein</fullName>
    </recommendedName>
</protein>
<keyword evidence="2" id="KW-1185">Reference proteome</keyword>
<dbReference type="InterPro" id="IPR058009">
    <property type="entry name" value="TTP_Phage_16"/>
</dbReference>
<proteinExistence type="predicted"/>
<reference evidence="1 2" key="1">
    <citation type="submission" date="2020-08" db="EMBL/GenBank/DDBJ databases">
        <title>Sequencing the genomes of 1000 actinobacteria strains.</title>
        <authorList>
            <person name="Klenk H.-P."/>
        </authorList>
    </citation>
    <scope>NUCLEOTIDE SEQUENCE [LARGE SCALE GENOMIC DNA]</scope>
    <source>
        <strain evidence="1 2">DSM 45784</strain>
    </source>
</reference>
<organism evidence="1 2">
    <name type="scientific">Sphaerisporangium siamense</name>
    <dbReference type="NCBI Taxonomy" id="795645"/>
    <lineage>
        <taxon>Bacteria</taxon>
        <taxon>Bacillati</taxon>
        <taxon>Actinomycetota</taxon>
        <taxon>Actinomycetes</taxon>
        <taxon>Streptosporangiales</taxon>
        <taxon>Streptosporangiaceae</taxon>
        <taxon>Sphaerisporangium</taxon>
    </lineage>
</organism>
<dbReference type="EMBL" id="JACHND010000001">
    <property type="protein sequence ID" value="MBB4702580.1"/>
    <property type="molecule type" value="Genomic_DNA"/>
</dbReference>
<dbReference type="Pfam" id="PF25595">
    <property type="entry name" value="Phage_TTP_16"/>
    <property type="match status" value="1"/>
</dbReference>